<dbReference type="GO" id="GO:0016042">
    <property type="term" value="P:lipid catabolic process"/>
    <property type="evidence" value="ECO:0007669"/>
    <property type="project" value="TreeGrafter"/>
</dbReference>
<dbReference type="GO" id="GO:0017171">
    <property type="term" value="F:serine hydrolase activity"/>
    <property type="evidence" value="ECO:0007669"/>
    <property type="project" value="TreeGrafter"/>
</dbReference>
<accession>A0AAD8E8Q6</accession>
<protein>
    <recommendedName>
        <fullName evidence="5">Lipase domain-containing protein</fullName>
    </recommendedName>
</protein>
<dbReference type="EMBL" id="JASPKZ010007962">
    <property type="protein sequence ID" value="KAJ9581263.1"/>
    <property type="molecule type" value="Genomic_DNA"/>
</dbReference>
<sequence length="337" mass="37711">CFVYFTGTEAQKQQNESKSVSDLFNTTSCIEPPFSCPHRRIQFYLYTRDTQQNPQLLDSLDALSLWQSRFNAAHKTKVIIHGFGGGRHLSPSTDLRDAYFKHGDYNIVIVDYSTLVKEPCLSQVNWAPRFGAKCIAQFVEYLANHPRGVPPDSLHLIGYSVGAHIAGLVANYLNKGKLGRITGLDPTILFYMGNNRSRDLDPTDAHFIDVIHTGAGILGQWGPNGHADFYVNGGTSQPGCAQNSIFKTLSCDHTKVTPYFIESINSKIGFWAVPCPNQFMYYIGFCNPPDEKYVLMGEHVTRKARGIYYLSTNARKPYAKGFPDGRRPPRGGCESFF</sequence>
<evidence type="ECO:0000256" key="2">
    <source>
        <dbReference type="ARBA" id="ARBA00010701"/>
    </source>
</evidence>
<comment type="similarity">
    <text evidence="2 4">Belongs to the AB hydrolase superfamily. Lipase family.</text>
</comment>
<dbReference type="GO" id="GO:0005615">
    <property type="term" value="C:extracellular space"/>
    <property type="evidence" value="ECO:0007669"/>
    <property type="project" value="TreeGrafter"/>
</dbReference>
<feature type="domain" description="Lipase" evidence="5">
    <location>
        <begin position="35"/>
        <end position="318"/>
    </location>
</feature>
<dbReference type="PANTHER" id="PTHR11610:SF174">
    <property type="entry name" value="MIP30168P"/>
    <property type="match status" value="1"/>
</dbReference>
<dbReference type="FunFam" id="3.40.50.1820:FF:000076">
    <property type="entry name" value="phospholipase A1"/>
    <property type="match status" value="1"/>
</dbReference>
<dbReference type="GO" id="GO:0016298">
    <property type="term" value="F:lipase activity"/>
    <property type="evidence" value="ECO:0007669"/>
    <property type="project" value="InterPro"/>
</dbReference>
<dbReference type="InterPro" id="IPR013818">
    <property type="entry name" value="Lipase"/>
</dbReference>
<proteinExistence type="inferred from homology"/>
<dbReference type="Proteomes" id="UP001233999">
    <property type="component" value="Unassembled WGS sequence"/>
</dbReference>
<evidence type="ECO:0000313" key="6">
    <source>
        <dbReference type="EMBL" id="KAJ9581263.1"/>
    </source>
</evidence>
<gene>
    <name evidence="6" type="ORF">L9F63_023560</name>
</gene>
<dbReference type="Gene3D" id="3.40.50.1820">
    <property type="entry name" value="alpha/beta hydrolase"/>
    <property type="match status" value="1"/>
</dbReference>
<dbReference type="InterPro" id="IPR029058">
    <property type="entry name" value="AB_hydrolase_fold"/>
</dbReference>
<keyword evidence="3" id="KW-0964">Secreted</keyword>
<feature type="non-terminal residue" evidence="6">
    <location>
        <position position="1"/>
    </location>
</feature>
<dbReference type="InterPro" id="IPR033906">
    <property type="entry name" value="Lipase_N"/>
</dbReference>
<name>A0AAD8E8Q6_DIPPU</name>
<organism evidence="6 7">
    <name type="scientific">Diploptera punctata</name>
    <name type="common">Pacific beetle cockroach</name>
    <dbReference type="NCBI Taxonomy" id="6984"/>
    <lineage>
        <taxon>Eukaryota</taxon>
        <taxon>Metazoa</taxon>
        <taxon>Ecdysozoa</taxon>
        <taxon>Arthropoda</taxon>
        <taxon>Hexapoda</taxon>
        <taxon>Insecta</taxon>
        <taxon>Pterygota</taxon>
        <taxon>Neoptera</taxon>
        <taxon>Polyneoptera</taxon>
        <taxon>Dictyoptera</taxon>
        <taxon>Blattodea</taxon>
        <taxon>Blaberoidea</taxon>
        <taxon>Blaberidae</taxon>
        <taxon>Diplopterinae</taxon>
        <taxon>Diploptera</taxon>
    </lineage>
</organism>
<evidence type="ECO:0000256" key="3">
    <source>
        <dbReference type="ARBA" id="ARBA00022525"/>
    </source>
</evidence>
<dbReference type="SUPFAM" id="SSF53474">
    <property type="entry name" value="alpha/beta-Hydrolases"/>
    <property type="match status" value="1"/>
</dbReference>
<evidence type="ECO:0000256" key="4">
    <source>
        <dbReference type="RuleBase" id="RU004262"/>
    </source>
</evidence>
<comment type="subcellular location">
    <subcellularLocation>
        <location evidence="1">Secreted</location>
    </subcellularLocation>
</comment>
<evidence type="ECO:0000259" key="5">
    <source>
        <dbReference type="Pfam" id="PF00151"/>
    </source>
</evidence>
<reference evidence="6" key="2">
    <citation type="submission" date="2023-05" db="EMBL/GenBank/DDBJ databases">
        <authorList>
            <person name="Fouks B."/>
        </authorList>
    </citation>
    <scope>NUCLEOTIDE SEQUENCE</scope>
    <source>
        <strain evidence="6">Stay&amp;Tobe</strain>
        <tissue evidence="6">Testes</tissue>
    </source>
</reference>
<dbReference type="CDD" id="cd00707">
    <property type="entry name" value="Pancreat_lipase_like"/>
    <property type="match status" value="1"/>
</dbReference>
<dbReference type="PRINTS" id="PR00821">
    <property type="entry name" value="TAGLIPASE"/>
</dbReference>
<dbReference type="PANTHER" id="PTHR11610">
    <property type="entry name" value="LIPASE"/>
    <property type="match status" value="1"/>
</dbReference>
<comment type="caution">
    <text evidence="6">The sequence shown here is derived from an EMBL/GenBank/DDBJ whole genome shotgun (WGS) entry which is preliminary data.</text>
</comment>
<dbReference type="AlphaFoldDB" id="A0AAD8E8Q6"/>
<dbReference type="Pfam" id="PF00151">
    <property type="entry name" value="Lipase"/>
    <property type="match status" value="1"/>
</dbReference>
<dbReference type="InterPro" id="IPR000734">
    <property type="entry name" value="TAG_lipase"/>
</dbReference>
<reference evidence="6" key="1">
    <citation type="journal article" date="2023" name="IScience">
        <title>Live-bearing cockroach genome reveals convergent evolutionary mechanisms linked to viviparity in insects and beyond.</title>
        <authorList>
            <person name="Fouks B."/>
            <person name="Harrison M.C."/>
            <person name="Mikhailova A.A."/>
            <person name="Marchal E."/>
            <person name="English S."/>
            <person name="Carruthers M."/>
            <person name="Jennings E.C."/>
            <person name="Chiamaka E.L."/>
            <person name="Frigard R.A."/>
            <person name="Pippel M."/>
            <person name="Attardo G.M."/>
            <person name="Benoit J.B."/>
            <person name="Bornberg-Bauer E."/>
            <person name="Tobe S.S."/>
        </authorList>
    </citation>
    <scope>NUCLEOTIDE SEQUENCE</scope>
    <source>
        <strain evidence="6">Stay&amp;Tobe</strain>
    </source>
</reference>
<feature type="non-terminal residue" evidence="6">
    <location>
        <position position="337"/>
    </location>
</feature>
<keyword evidence="7" id="KW-1185">Reference proteome</keyword>
<evidence type="ECO:0000256" key="1">
    <source>
        <dbReference type="ARBA" id="ARBA00004613"/>
    </source>
</evidence>
<evidence type="ECO:0000313" key="7">
    <source>
        <dbReference type="Proteomes" id="UP001233999"/>
    </source>
</evidence>